<dbReference type="EMBL" id="CAFAAD010000013">
    <property type="protein sequence ID" value="CAB4784374.1"/>
    <property type="molecule type" value="Genomic_DNA"/>
</dbReference>
<dbReference type="AlphaFoldDB" id="A0A6J7NEY0"/>
<dbReference type="EMBL" id="CAFBOK010000140">
    <property type="protein sequence ID" value="CAB4989203.1"/>
    <property type="molecule type" value="Genomic_DNA"/>
</dbReference>
<name>A0A6J7NEY0_9ZZZZ</name>
<reference evidence="3" key="1">
    <citation type="submission" date="2020-05" db="EMBL/GenBank/DDBJ databases">
        <authorList>
            <person name="Chiriac C."/>
            <person name="Salcher M."/>
            <person name="Ghai R."/>
            <person name="Kavagutti S V."/>
        </authorList>
    </citation>
    <scope>NUCLEOTIDE SEQUENCE</scope>
</reference>
<protein>
    <submittedName>
        <fullName evidence="3">Unannotated protein</fullName>
    </submittedName>
</protein>
<gene>
    <name evidence="2" type="ORF">UFOPK2969_00308</name>
    <name evidence="3" type="ORF">UFOPK3927_01199</name>
</gene>
<feature type="compositionally biased region" description="Basic and acidic residues" evidence="1">
    <location>
        <begin position="24"/>
        <end position="35"/>
    </location>
</feature>
<proteinExistence type="predicted"/>
<evidence type="ECO:0000313" key="2">
    <source>
        <dbReference type="EMBL" id="CAB4784374.1"/>
    </source>
</evidence>
<accession>A0A6J7NEY0</accession>
<organism evidence="3">
    <name type="scientific">freshwater metagenome</name>
    <dbReference type="NCBI Taxonomy" id="449393"/>
    <lineage>
        <taxon>unclassified sequences</taxon>
        <taxon>metagenomes</taxon>
        <taxon>ecological metagenomes</taxon>
    </lineage>
</organism>
<feature type="region of interest" description="Disordered" evidence="1">
    <location>
        <begin position="21"/>
        <end position="50"/>
    </location>
</feature>
<sequence>MSAAPPLVFMDVLPDAEASVGSGRIERAERKRPPEWEAGGAHATVEAGVC</sequence>
<evidence type="ECO:0000256" key="1">
    <source>
        <dbReference type="SAM" id="MobiDB-lite"/>
    </source>
</evidence>
<evidence type="ECO:0000313" key="3">
    <source>
        <dbReference type="EMBL" id="CAB4989203.1"/>
    </source>
</evidence>